<protein>
    <submittedName>
        <fullName evidence="6">Uracil-DNA glycosylase-like domain-containing protein</fullName>
    </submittedName>
</protein>
<dbReference type="NCBIfam" id="TIGR00628">
    <property type="entry name" value="ung"/>
    <property type="match status" value="1"/>
</dbReference>
<dbReference type="SMART" id="SM00987">
    <property type="entry name" value="UreE_C"/>
    <property type="match status" value="1"/>
</dbReference>
<accession>A0A915IZS4</accession>
<dbReference type="SMART" id="SM00986">
    <property type="entry name" value="UDG"/>
    <property type="match status" value="1"/>
</dbReference>
<proteinExistence type="predicted"/>
<dbReference type="GO" id="GO:0097510">
    <property type="term" value="P:base-excision repair, AP site formation via deaminated base removal"/>
    <property type="evidence" value="ECO:0007669"/>
    <property type="project" value="TreeGrafter"/>
</dbReference>
<dbReference type="PANTHER" id="PTHR11264:SF7">
    <property type="entry name" value="URACIL-DNA GLYCOSYLASE"/>
    <property type="match status" value="1"/>
</dbReference>
<keyword evidence="5" id="KW-1185">Reference proteome</keyword>
<keyword evidence="3" id="KW-0234">DNA repair</keyword>
<dbReference type="Gene3D" id="3.40.470.10">
    <property type="entry name" value="Uracil-DNA glycosylase-like domain"/>
    <property type="match status" value="1"/>
</dbReference>
<dbReference type="OMA" id="ANSHSNC"/>
<dbReference type="AlphaFoldDB" id="A0A915IZS4"/>
<keyword evidence="1" id="KW-0227">DNA damage</keyword>
<dbReference type="NCBIfam" id="NF003592">
    <property type="entry name" value="PRK05254.1-5"/>
    <property type="match status" value="1"/>
</dbReference>
<dbReference type="InterPro" id="IPR002043">
    <property type="entry name" value="UDG_fam1"/>
</dbReference>
<evidence type="ECO:0000256" key="1">
    <source>
        <dbReference type="ARBA" id="ARBA00022763"/>
    </source>
</evidence>
<organism evidence="5 6">
    <name type="scientific">Romanomermis culicivorax</name>
    <name type="common">Nematode worm</name>
    <dbReference type="NCBI Taxonomy" id="13658"/>
    <lineage>
        <taxon>Eukaryota</taxon>
        <taxon>Metazoa</taxon>
        <taxon>Ecdysozoa</taxon>
        <taxon>Nematoda</taxon>
        <taxon>Enoplea</taxon>
        <taxon>Dorylaimia</taxon>
        <taxon>Mermithida</taxon>
        <taxon>Mermithoidea</taxon>
        <taxon>Mermithidae</taxon>
        <taxon>Romanomermis</taxon>
    </lineage>
</organism>
<evidence type="ECO:0000259" key="4">
    <source>
        <dbReference type="SMART" id="SM00986"/>
    </source>
</evidence>
<evidence type="ECO:0000313" key="5">
    <source>
        <dbReference type="Proteomes" id="UP000887565"/>
    </source>
</evidence>
<dbReference type="GO" id="GO:0004844">
    <property type="term" value="F:uracil DNA N-glycosylase activity"/>
    <property type="evidence" value="ECO:0007669"/>
    <property type="project" value="InterPro"/>
</dbReference>
<dbReference type="GO" id="GO:0005634">
    <property type="term" value="C:nucleus"/>
    <property type="evidence" value="ECO:0007669"/>
    <property type="project" value="TreeGrafter"/>
</dbReference>
<dbReference type="Pfam" id="PF03167">
    <property type="entry name" value="UDG"/>
    <property type="match status" value="1"/>
</dbReference>
<dbReference type="PANTHER" id="PTHR11264">
    <property type="entry name" value="URACIL-DNA GLYCOSYLASE"/>
    <property type="match status" value="1"/>
</dbReference>
<dbReference type="WBParaSite" id="nRc.2.0.1.t19711-RA">
    <property type="protein sequence ID" value="nRc.2.0.1.t19711-RA"/>
    <property type="gene ID" value="nRc.2.0.1.g19711"/>
</dbReference>
<dbReference type="InterPro" id="IPR036895">
    <property type="entry name" value="Uracil-DNA_glycosylase-like_sf"/>
</dbReference>
<dbReference type="SUPFAM" id="SSF52141">
    <property type="entry name" value="Uracil-DNA glycosylase-like"/>
    <property type="match status" value="1"/>
</dbReference>
<evidence type="ECO:0000256" key="3">
    <source>
        <dbReference type="ARBA" id="ARBA00023204"/>
    </source>
</evidence>
<evidence type="ECO:0000313" key="6">
    <source>
        <dbReference type="WBParaSite" id="nRc.2.0.1.t19711-RA"/>
    </source>
</evidence>
<evidence type="ECO:0000256" key="2">
    <source>
        <dbReference type="ARBA" id="ARBA00022801"/>
    </source>
</evidence>
<dbReference type="GO" id="GO:0005739">
    <property type="term" value="C:mitochondrion"/>
    <property type="evidence" value="ECO:0007669"/>
    <property type="project" value="TreeGrafter"/>
</dbReference>
<dbReference type="CDD" id="cd10027">
    <property type="entry name" value="UDG-F1-like"/>
    <property type="match status" value="1"/>
</dbReference>
<dbReference type="Proteomes" id="UP000887565">
    <property type="component" value="Unplaced"/>
</dbReference>
<reference evidence="6" key="1">
    <citation type="submission" date="2022-11" db="UniProtKB">
        <authorList>
            <consortium name="WormBaseParasite"/>
        </authorList>
    </citation>
    <scope>IDENTIFICATION</scope>
</reference>
<keyword evidence="2" id="KW-0378">Hydrolase</keyword>
<name>A0A915IZS4_ROMCU</name>
<sequence length="152" mass="16907">AHGLSFSVQKGTKPPPSLKNIFKELSTNFDNFRPPDHGCLEKWAKSGVLLLNATLTVEAHNANSHAAVGWQTFTDSAIKIVNKDCTGVVFLLWGGFAHKKEKLIDVKKHSIIKTAHPSPLSCTKFFGCRCFTRVNEILVEKYGKKPIDWSLD</sequence>
<feature type="domain" description="Uracil-DNA glycosylase-like" evidence="4">
    <location>
        <begin position="1"/>
        <end position="138"/>
    </location>
</feature>
<dbReference type="InterPro" id="IPR005122">
    <property type="entry name" value="Uracil-DNA_glycosylase-like"/>
</dbReference>